<dbReference type="HOGENOM" id="CLU_994313_0_0_1"/>
<organism evidence="3 4">
    <name type="scientific">Nematocida ausubeli (strain ATCC PRA-371 / ERTm2)</name>
    <name type="common">Nematode killer fungus</name>
    <dbReference type="NCBI Taxonomy" id="1913371"/>
    <lineage>
        <taxon>Eukaryota</taxon>
        <taxon>Fungi</taxon>
        <taxon>Fungi incertae sedis</taxon>
        <taxon>Microsporidia</taxon>
        <taxon>Nematocida</taxon>
    </lineage>
</organism>
<comment type="caution">
    <text evidence="3">The sequence shown here is derived from an EMBL/GenBank/DDBJ whole genome shotgun (WGS) entry which is preliminary data.</text>
</comment>
<protein>
    <submittedName>
        <fullName evidence="3">Uncharacterized protein</fullName>
    </submittedName>
</protein>
<feature type="region of interest" description="Disordered" evidence="1">
    <location>
        <begin position="1"/>
        <end position="61"/>
    </location>
</feature>
<dbReference type="EMBL" id="AKIJ01000007">
    <property type="protein sequence ID" value="KFG25129.1"/>
    <property type="molecule type" value="Genomic_DNA"/>
</dbReference>
<evidence type="ECO:0000256" key="1">
    <source>
        <dbReference type="SAM" id="MobiDB-lite"/>
    </source>
</evidence>
<evidence type="ECO:0000313" key="3">
    <source>
        <dbReference type="EMBL" id="KFG25129.1"/>
    </source>
</evidence>
<dbReference type="RefSeq" id="XP_052903684.1">
    <property type="nucleotide sequence ID" value="XM_053050055.1"/>
</dbReference>
<keyword evidence="4" id="KW-1185">Reference proteome</keyword>
<dbReference type="GeneID" id="77677424"/>
<evidence type="ECO:0000256" key="2">
    <source>
        <dbReference type="SAM" id="Phobius"/>
    </source>
</evidence>
<feature type="transmembrane region" description="Helical" evidence="2">
    <location>
        <begin position="182"/>
        <end position="202"/>
    </location>
</feature>
<proteinExistence type="predicted"/>
<keyword evidence="2" id="KW-0812">Transmembrane</keyword>
<keyword evidence="2" id="KW-1133">Transmembrane helix</keyword>
<dbReference type="Proteomes" id="UP000054524">
    <property type="component" value="Unassembled WGS sequence"/>
</dbReference>
<feature type="transmembrane region" description="Helical" evidence="2">
    <location>
        <begin position="148"/>
        <end position="170"/>
    </location>
</feature>
<feature type="compositionally biased region" description="Basic and acidic residues" evidence="1">
    <location>
        <begin position="48"/>
        <end position="61"/>
    </location>
</feature>
<dbReference type="AlphaFoldDB" id="A0A086IZ11"/>
<feature type="compositionally biased region" description="Polar residues" evidence="1">
    <location>
        <begin position="23"/>
        <end position="42"/>
    </location>
</feature>
<gene>
    <name evidence="3" type="ORF">NESG_02451</name>
</gene>
<keyword evidence="2" id="KW-0472">Membrane</keyword>
<feature type="transmembrane region" description="Helical" evidence="2">
    <location>
        <begin position="281"/>
        <end position="301"/>
    </location>
</feature>
<evidence type="ECO:0000313" key="4">
    <source>
        <dbReference type="Proteomes" id="UP000054524"/>
    </source>
</evidence>
<name>A0A086IZ11_NEMA1</name>
<sequence length="302" mass="35343">MQESKEVSPESSTKTTENDKTTMHNSKPNEITPQSNPNTQEPKVSPNKHSDSFKETEESKPFHMAEISDKEKYSQIKQEFQGKSPLEKPMELTMKLFVSRWFEILFDISLFIGILIPENYEFGHILYERYIYHGIKTKSYKDHSASELFDLICPIIEGIVCFFHTVIFVFESFIGIEIPNGLMISIYTSHLTCLLILCHVEIIDRKKTLQHHPIITYSIELLVLVLSIFITVSYFKTHEKYQSVLMISTILTQYLCRTLTRLVSAEHNQFRNRLNNYATRILLFMSLCFLVILFELCHIYFV</sequence>
<reference evidence="3 4" key="1">
    <citation type="journal article" date="2014" name="Genome Announc.">
        <title>Genome Sequence of the Microsporidian Species Nematocida sp1 Strain ERTm6 (ATCC PRA-372).</title>
        <authorList>
            <person name="Bakowski M.A."/>
            <person name="Priest M."/>
            <person name="Young S."/>
            <person name="Cuomo C.A."/>
            <person name="Troemel E.R."/>
        </authorList>
    </citation>
    <scope>NUCLEOTIDE SEQUENCE [LARGE SCALE GENOMIC DNA]</scope>
    <source>
        <strain evidence="3 4">ERTm6</strain>
    </source>
</reference>
<feature type="transmembrane region" description="Helical" evidence="2">
    <location>
        <begin position="214"/>
        <end position="235"/>
    </location>
</feature>
<accession>A0A086IZ11</accession>